<dbReference type="InterPro" id="IPR036053">
    <property type="entry name" value="PABP-dom"/>
</dbReference>
<feature type="region of interest" description="Disordered" evidence="1">
    <location>
        <begin position="1"/>
        <end position="50"/>
    </location>
</feature>
<reference evidence="3" key="1">
    <citation type="journal article" date="2023" name="Mol. Biol. Evol.">
        <title>Third-Generation Sequencing Reveals the Adaptive Role of the Epigenome in Three Deep-Sea Polychaetes.</title>
        <authorList>
            <person name="Perez M."/>
            <person name="Aroh O."/>
            <person name="Sun Y."/>
            <person name="Lan Y."/>
            <person name="Juniper S.K."/>
            <person name="Young C.R."/>
            <person name="Angers B."/>
            <person name="Qian P.Y."/>
        </authorList>
    </citation>
    <scope>NUCLEOTIDE SEQUENCE</scope>
    <source>
        <strain evidence="3">P08H-3</strain>
    </source>
</reference>
<feature type="compositionally biased region" description="Basic and acidic residues" evidence="1">
    <location>
        <begin position="35"/>
        <end position="45"/>
    </location>
</feature>
<dbReference type="SMART" id="SM00517">
    <property type="entry name" value="PolyA"/>
    <property type="match status" value="1"/>
</dbReference>
<dbReference type="InterPro" id="IPR002004">
    <property type="entry name" value="PABP_HYD_C"/>
</dbReference>
<organism evidence="3 4">
    <name type="scientific">Paralvinella palmiformis</name>
    <dbReference type="NCBI Taxonomy" id="53620"/>
    <lineage>
        <taxon>Eukaryota</taxon>
        <taxon>Metazoa</taxon>
        <taxon>Spiralia</taxon>
        <taxon>Lophotrochozoa</taxon>
        <taxon>Annelida</taxon>
        <taxon>Polychaeta</taxon>
        <taxon>Sedentaria</taxon>
        <taxon>Canalipalpata</taxon>
        <taxon>Terebellida</taxon>
        <taxon>Terebelliformia</taxon>
        <taxon>Alvinellidae</taxon>
        <taxon>Paralvinella</taxon>
    </lineage>
</organism>
<feature type="compositionally biased region" description="Basic and acidic residues" evidence="1">
    <location>
        <begin position="447"/>
        <end position="456"/>
    </location>
</feature>
<evidence type="ECO:0000259" key="2">
    <source>
        <dbReference type="PROSITE" id="PS51309"/>
    </source>
</evidence>
<feature type="compositionally biased region" description="Low complexity" evidence="1">
    <location>
        <begin position="731"/>
        <end position="752"/>
    </location>
</feature>
<sequence length="844" mass="90664">MDSTEAQLRFGSALSETTDPSHKEHPQHVNYTRSHRTERSSRSEPRLFPSLDNRRRARVGNIGFDGNSARRGFLTYALSLMRSHNDEHSDTLPVIDISALKHVAYVLDALIYYMRSGTDADADMIRDGISVNSWQDPDENLNDEDTYDPVNQSIAMETESLDGDSEVVGKNGRKHPFFHRSDSTTFLGCPPLDPFETTLVKALPLADQPHLLHPNARKEDLFGMPKPTVIPPVSEKVNADGHHQPSPFDRLPTHLALSMRTADVPHGTRISSGFSTTAVEVPSCSEPATISTQLEQSSDTGTVGGNAGVIVHPGVSAAELNTGESSTTPAAASVPATPGSSGNPGVSVTTPASQPSASGLLENSSTGQSLPSSQYPFSVLSSFSKSPAVTQPSVIVHAGSAHPLVVPPGSSSSKDVESSMDESSRDLMDTGVGATSEAMDLSTNRKGRFDDGKAGVEENSSNSSATLTPGLEHSTSMQLGDSIPDGTAKEPVAASANIDMVGANENVSNTIVVETSQIQPTTSLPAPHRNQSVFGYLVSPDSLLGRWRLSLELFGRVFCNDVGAEPGSIISELGGFPVKETRFRYEMEKIRNTQQRDLSLEVERDRSSLLAQTFKQLNTQYNRRTNTTGPPLAVHRVKVTFKDEPGEGSGVARSFYTAFAQAVLSSEKLPSLDGILVGTGKALPYSKYLLQRLKSKERERQRVQRRSREREGRLTLSYDSPPFYMTSDSTGAPGSSSAPEGPGEGVSSGSVPAIALGGSGTSSTSVSEAFSNQKRRFGERLLPKVQHLQPSLAPKITGMLLDLPPSQLYELLTSEERLQARIEEAAEICMAHGRQVLSNDLSNG</sequence>
<dbReference type="PANTHER" id="PTHR46276">
    <property type="entry name" value="E3 UBIQUITIN-PROTEIN LIGASE UBR5"/>
    <property type="match status" value="1"/>
</dbReference>
<evidence type="ECO:0000256" key="1">
    <source>
        <dbReference type="SAM" id="MobiDB-lite"/>
    </source>
</evidence>
<evidence type="ECO:0000313" key="4">
    <source>
        <dbReference type="Proteomes" id="UP001208570"/>
    </source>
</evidence>
<gene>
    <name evidence="3" type="ORF">LSH36_32g04059</name>
</gene>
<evidence type="ECO:0000313" key="3">
    <source>
        <dbReference type="EMBL" id="KAK2167027.1"/>
    </source>
</evidence>
<dbReference type="Pfam" id="PF00658">
    <property type="entry name" value="MLLE"/>
    <property type="match status" value="1"/>
</dbReference>
<dbReference type="GO" id="GO:0000209">
    <property type="term" value="P:protein polyubiquitination"/>
    <property type="evidence" value="ECO:0007669"/>
    <property type="project" value="TreeGrafter"/>
</dbReference>
<protein>
    <recommendedName>
        <fullName evidence="2">PABC domain-containing protein</fullName>
    </recommendedName>
</protein>
<dbReference type="EMBL" id="JAODUP010000032">
    <property type="protein sequence ID" value="KAK2167027.1"/>
    <property type="molecule type" value="Genomic_DNA"/>
</dbReference>
<dbReference type="Gene3D" id="1.10.1900.10">
    <property type="entry name" value="c-terminal domain of poly(a) binding protein"/>
    <property type="match status" value="1"/>
</dbReference>
<dbReference type="GO" id="GO:0090263">
    <property type="term" value="P:positive regulation of canonical Wnt signaling pathway"/>
    <property type="evidence" value="ECO:0007669"/>
    <property type="project" value="TreeGrafter"/>
</dbReference>
<feature type="region of interest" description="Disordered" evidence="1">
    <location>
        <begin position="695"/>
        <end position="770"/>
    </location>
</feature>
<dbReference type="GO" id="GO:0003723">
    <property type="term" value="F:RNA binding"/>
    <property type="evidence" value="ECO:0007669"/>
    <property type="project" value="InterPro"/>
</dbReference>
<dbReference type="GO" id="GO:0005634">
    <property type="term" value="C:nucleus"/>
    <property type="evidence" value="ECO:0007669"/>
    <property type="project" value="TreeGrafter"/>
</dbReference>
<dbReference type="AlphaFoldDB" id="A0AAD9K978"/>
<dbReference type="Proteomes" id="UP001208570">
    <property type="component" value="Unassembled WGS sequence"/>
</dbReference>
<dbReference type="GO" id="GO:0005737">
    <property type="term" value="C:cytoplasm"/>
    <property type="evidence" value="ECO:0007669"/>
    <property type="project" value="TreeGrafter"/>
</dbReference>
<feature type="compositionally biased region" description="Low complexity" evidence="1">
    <location>
        <begin position="325"/>
        <end position="341"/>
    </location>
</feature>
<name>A0AAD9K978_9ANNE</name>
<feature type="region of interest" description="Disordered" evidence="1">
    <location>
        <begin position="401"/>
        <end position="477"/>
    </location>
</feature>
<feature type="region of interest" description="Disordered" evidence="1">
    <location>
        <begin position="320"/>
        <end position="373"/>
    </location>
</feature>
<feature type="compositionally biased region" description="Polar residues" evidence="1">
    <location>
        <begin position="458"/>
        <end position="477"/>
    </location>
</feature>
<dbReference type="Gene3D" id="3.90.1750.10">
    <property type="entry name" value="Hect, E3 ligase catalytic domains"/>
    <property type="match status" value="1"/>
</dbReference>
<accession>A0AAD9K978</accession>
<dbReference type="GO" id="GO:0034450">
    <property type="term" value="F:ubiquitin-ubiquitin ligase activity"/>
    <property type="evidence" value="ECO:0007669"/>
    <property type="project" value="TreeGrafter"/>
</dbReference>
<dbReference type="PANTHER" id="PTHR46276:SF1">
    <property type="entry name" value="E3 UBIQUITIN-PROTEIN LIGASE UBR5"/>
    <property type="match status" value="1"/>
</dbReference>
<feature type="domain" description="PABC" evidence="2">
    <location>
        <begin position="757"/>
        <end position="834"/>
    </location>
</feature>
<keyword evidence="4" id="KW-1185">Reference proteome</keyword>
<feature type="compositionally biased region" description="Basic and acidic residues" evidence="1">
    <location>
        <begin position="414"/>
        <end position="428"/>
    </location>
</feature>
<comment type="caution">
    <text evidence="3">The sequence shown here is derived from an EMBL/GenBank/DDBJ whole genome shotgun (WGS) entry which is preliminary data.</text>
</comment>
<feature type="compositionally biased region" description="Basic and acidic residues" evidence="1">
    <location>
        <begin position="695"/>
        <end position="713"/>
    </location>
</feature>
<dbReference type="PROSITE" id="PS51309">
    <property type="entry name" value="PABC"/>
    <property type="match status" value="1"/>
</dbReference>
<feature type="compositionally biased region" description="Polar residues" evidence="1">
    <location>
        <begin position="343"/>
        <end position="373"/>
    </location>
</feature>
<dbReference type="SUPFAM" id="SSF63570">
    <property type="entry name" value="PABC (PABP) domain"/>
    <property type="match status" value="1"/>
</dbReference>
<proteinExistence type="predicted"/>